<protein>
    <submittedName>
        <fullName evidence="1">Uncharacterized protein</fullName>
    </submittedName>
</protein>
<comment type="caution">
    <text evidence="1">The sequence shown here is derived from an EMBL/GenBank/DDBJ whole genome shotgun (WGS) entry which is preliminary data.</text>
</comment>
<dbReference type="GeneID" id="76200119"/>
<dbReference type="EMBL" id="JBHTAX010000001">
    <property type="protein sequence ID" value="MFC7190504.1"/>
    <property type="molecule type" value="Genomic_DNA"/>
</dbReference>
<accession>A0ABD5YR60</accession>
<sequence length="111" mass="12502">MSQYGCRGRTWPPITRTIPDLRVTNYDLMQRDVTIEVTDEAHETVFVAERSITRGGDLTCRSVFPMTGTYQLTISLRYGATTTTTHTVTPDRKGICLDIHPDSIDTYSVSQ</sequence>
<reference evidence="1 2" key="1">
    <citation type="journal article" date="2019" name="Int. J. Syst. Evol. Microbiol.">
        <title>The Global Catalogue of Microorganisms (GCM) 10K type strain sequencing project: providing services to taxonomists for standard genome sequencing and annotation.</title>
        <authorList>
            <consortium name="The Broad Institute Genomics Platform"/>
            <consortium name="The Broad Institute Genome Sequencing Center for Infectious Disease"/>
            <person name="Wu L."/>
            <person name="Ma J."/>
        </authorList>
    </citation>
    <scope>NUCLEOTIDE SEQUENCE [LARGE SCALE GENOMIC DNA]</scope>
    <source>
        <strain evidence="1 2">RDMS1</strain>
    </source>
</reference>
<evidence type="ECO:0000313" key="2">
    <source>
        <dbReference type="Proteomes" id="UP001596417"/>
    </source>
</evidence>
<evidence type="ECO:0000313" key="1">
    <source>
        <dbReference type="EMBL" id="MFC7190504.1"/>
    </source>
</evidence>
<dbReference type="RefSeq" id="WP_248907418.1">
    <property type="nucleotide sequence ID" value="NZ_CP109979.1"/>
</dbReference>
<keyword evidence="2" id="KW-1185">Reference proteome</keyword>
<dbReference type="Proteomes" id="UP001596417">
    <property type="component" value="Unassembled WGS sequence"/>
</dbReference>
<proteinExistence type="predicted"/>
<organism evidence="1 2">
    <name type="scientific">Halocatena marina</name>
    <dbReference type="NCBI Taxonomy" id="2934937"/>
    <lineage>
        <taxon>Archaea</taxon>
        <taxon>Methanobacteriati</taxon>
        <taxon>Methanobacteriota</taxon>
        <taxon>Stenosarchaea group</taxon>
        <taxon>Halobacteria</taxon>
        <taxon>Halobacteriales</taxon>
        <taxon>Natronomonadaceae</taxon>
        <taxon>Halocatena</taxon>
    </lineage>
</organism>
<name>A0ABD5YR60_9EURY</name>
<gene>
    <name evidence="1" type="ORF">ACFQL7_12035</name>
</gene>
<dbReference type="AlphaFoldDB" id="A0ABD5YR60"/>